<accession>A0A6N8U6T5</accession>
<proteinExistence type="predicted"/>
<dbReference type="EMBL" id="WUUQ01000002">
    <property type="protein sequence ID" value="MXQ73896.1"/>
    <property type="molecule type" value="Genomic_DNA"/>
</dbReference>
<name>A0A6N8U6T5_9FIRM</name>
<dbReference type="AlphaFoldDB" id="A0A6N8U6T5"/>
<organism evidence="1 2">
    <name type="scientific">Copranaerobaculum intestinale</name>
    <dbReference type="NCBI Taxonomy" id="2692629"/>
    <lineage>
        <taxon>Bacteria</taxon>
        <taxon>Bacillati</taxon>
        <taxon>Bacillota</taxon>
        <taxon>Erysipelotrichia</taxon>
        <taxon>Erysipelotrichales</taxon>
        <taxon>Erysipelotrichaceae</taxon>
        <taxon>Copranaerobaculum</taxon>
    </lineage>
</organism>
<protein>
    <recommendedName>
        <fullName evidence="3">DUF5590 domain-containing protein</fullName>
    </recommendedName>
</protein>
<reference evidence="1 2" key="1">
    <citation type="submission" date="2019-12" db="EMBL/GenBank/DDBJ databases">
        <authorList>
            <person name="Yang R."/>
        </authorList>
    </citation>
    <scope>NUCLEOTIDE SEQUENCE [LARGE SCALE GENOMIC DNA]</scope>
    <source>
        <strain evidence="1 2">DONG20-135</strain>
    </source>
</reference>
<reference evidence="1 2" key="2">
    <citation type="submission" date="2020-01" db="EMBL/GenBank/DDBJ databases">
        <title>Clostridiaceae sp. nov. isolated from the gut of human by culturomics.</title>
        <authorList>
            <person name="Chang Y."/>
        </authorList>
    </citation>
    <scope>NUCLEOTIDE SEQUENCE [LARGE SCALE GENOMIC DNA]</scope>
    <source>
        <strain evidence="1 2">DONG20-135</strain>
    </source>
</reference>
<evidence type="ECO:0000313" key="2">
    <source>
        <dbReference type="Proteomes" id="UP000434036"/>
    </source>
</evidence>
<keyword evidence="2" id="KW-1185">Reference proteome</keyword>
<gene>
    <name evidence="1" type="ORF">GSF08_08080</name>
</gene>
<comment type="caution">
    <text evidence="1">The sequence shown here is derived from an EMBL/GenBank/DDBJ whole genome shotgun (WGS) entry which is preliminary data.</text>
</comment>
<evidence type="ECO:0008006" key="3">
    <source>
        <dbReference type="Google" id="ProtNLM"/>
    </source>
</evidence>
<sequence>MHSRMRNIVVTLLLLLILAGVLIVEISVFITGPNQKYEKDIAAVKVKIAQDYKNIEAVERHAFHYVTYSGHSSNYDYWFDQDGKLLMKRSIKKDRREEAMQKAIDTYQLKEAKVTLGYGYKNAVYIVTGKHQTVYYDFDSLKQVYYREETV</sequence>
<evidence type="ECO:0000313" key="1">
    <source>
        <dbReference type="EMBL" id="MXQ73896.1"/>
    </source>
</evidence>
<dbReference type="RefSeq" id="WP_160625296.1">
    <property type="nucleotide sequence ID" value="NZ_WUUQ01000002.1"/>
</dbReference>
<dbReference type="Proteomes" id="UP000434036">
    <property type="component" value="Unassembled WGS sequence"/>
</dbReference>